<evidence type="ECO:0000313" key="2">
    <source>
        <dbReference type="EMBL" id="ONL96179.1"/>
    </source>
</evidence>
<organism evidence="2">
    <name type="scientific">Zea mays</name>
    <name type="common">Maize</name>
    <dbReference type="NCBI Taxonomy" id="4577"/>
    <lineage>
        <taxon>Eukaryota</taxon>
        <taxon>Viridiplantae</taxon>
        <taxon>Streptophyta</taxon>
        <taxon>Embryophyta</taxon>
        <taxon>Tracheophyta</taxon>
        <taxon>Spermatophyta</taxon>
        <taxon>Magnoliopsida</taxon>
        <taxon>Liliopsida</taxon>
        <taxon>Poales</taxon>
        <taxon>Poaceae</taxon>
        <taxon>PACMAD clade</taxon>
        <taxon>Panicoideae</taxon>
        <taxon>Andropogonodae</taxon>
        <taxon>Andropogoneae</taxon>
        <taxon>Tripsacinae</taxon>
        <taxon>Zea</taxon>
    </lineage>
</organism>
<feature type="compositionally biased region" description="Polar residues" evidence="1">
    <location>
        <begin position="139"/>
        <end position="162"/>
    </location>
</feature>
<gene>
    <name evidence="2" type="ORF">ZEAMMB73_Zm00001d028485</name>
</gene>
<feature type="compositionally biased region" description="Basic and acidic residues" evidence="1">
    <location>
        <begin position="75"/>
        <end position="87"/>
    </location>
</feature>
<accession>A0A1D6JWR5</accession>
<proteinExistence type="predicted"/>
<feature type="region of interest" description="Disordered" evidence="1">
    <location>
        <begin position="56"/>
        <end position="215"/>
    </location>
</feature>
<reference evidence="2" key="1">
    <citation type="submission" date="2015-12" db="EMBL/GenBank/DDBJ databases">
        <title>Update maize B73 reference genome by single molecule sequencing technologies.</title>
        <authorList>
            <consortium name="Maize Genome Sequencing Project"/>
            <person name="Ware D."/>
        </authorList>
    </citation>
    <scope>NUCLEOTIDE SEQUENCE [LARGE SCALE GENOMIC DNA]</scope>
    <source>
        <tissue evidence="2">Seedling</tissue>
    </source>
</reference>
<evidence type="ECO:0000256" key="1">
    <source>
        <dbReference type="SAM" id="MobiDB-lite"/>
    </source>
</evidence>
<feature type="compositionally biased region" description="Polar residues" evidence="1">
    <location>
        <begin position="103"/>
        <end position="112"/>
    </location>
</feature>
<name>A0A1D6JWR5_MAIZE</name>
<feature type="compositionally biased region" description="Basic residues" evidence="1">
    <location>
        <begin position="185"/>
        <end position="199"/>
    </location>
</feature>
<dbReference type="EMBL" id="CM007647">
    <property type="protein sequence ID" value="ONL96179.1"/>
    <property type="molecule type" value="Genomic_DNA"/>
</dbReference>
<sequence>MLHLKIKSVPQANDSVNQLQDDSSLRFVCTTLARYEDKEARDSRTCHDLVCWHTKRQQRHKVGSSSHRSLGAQTRGHECRERRRRECVPVAKTELRSRKRATNARQELQSNRPGRGRPRHKTSGRGAAPPSTARPPMVSATSVAALSRRNQAPPHRTTSPATGRTRRHRKSTRSNIAQIWTRRREGPRHRLPWGSRRRQFAPSGDGEEGEGGRER</sequence>
<protein>
    <submittedName>
        <fullName evidence="2">Putative mitochondrial import inner membrane translocase subunit TIM21</fullName>
    </submittedName>
</protein>
<dbReference type="AlphaFoldDB" id="A0A1D6JWR5"/>
<feature type="compositionally biased region" description="Polar residues" evidence="1">
    <location>
        <begin position="63"/>
        <end position="72"/>
    </location>
</feature>
<feature type="compositionally biased region" description="Basic residues" evidence="1">
    <location>
        <begin position="114"/>
        <end position="123"/>
    </location>
</feature>